<feature type="non-terminal residue" evidence="4">
    <location>
        <position position="77"/>
    </location>
</feature>
<reference evidence="4" key="1">
    <citation type="submission" date="2022-08" db="EMBL/GenBank/DDBJ databases">
        <title>A Global Phylogenomic Analysis of the Shiitake Genus Lentinula.</title>
        <authorList>
            <consortium name="DOE Joint Genome Institute"/>
            <person name="Sierra-Patev S."/>
            <person name="Min B."/>
            <person name="Naranjo-Ortiz M."/>
            <person name="Looney B."/>
            <person name="Konkel Z."/>
            <person name="Slot J.C."/>
            <person name="Sakamoto Y."/>
            <person name="Steenwyk J.L."/>
            <person name="Rokas A."/>
            <person name="Carro J."/>
            <person name="Camarero S."/>
            <person name="Ferreira P."/>
            <person name="Molpeceres G."/>
            <person name="Ruiz-Duenas F.J."/>
            <person name="Serrano A."/>
            <person name="Henrissat B."/>
            <person name="Drula E."/>
            <person name="Hughes K.W."/>
            <person name="Mata J.L."/>
            <person name="Ishikawa N.K."/>
            <person name="Vargas-Isla R."/>
            <person name="Ushijima S."/>
            <person name="Smith C.A."/>
            <person name="Ahrendt S."/>
            <person name="Andreopoulos W."/>
            <person name="He G."/>
            <person name="Labutti K."/>
            <person name="Lipzen A."/>
            <person name="Ng V."/>
            <person name="Riley R."/>
            <person name="Sandor L."/>
            <person name="Barry K."/>
            <person name="Martinez A.T."/>
            <person name="Xiao Y."/>
            <person name="Gibbons J.G."/>
            <person name="Terashima K."/>
            <person name="Grigoriev I.V."/>
            <person name="Hibbett D.S."/>
        </authorList>
    </citation>
    <scope>NUCLEOTIDE SEQUENCE</scope>
    <source>
        <strain evidence="4">JLM2183</strain>
    </source>
</reference>
<comment type="caution">
    <text evidence="4">The sequence shown here is derived from an EMBL/GenBank/DDBJ whole genome shotgun (WGS) entry which is preliminary data.</text>
</comment>
<feature type="non-terminal residue" evidence="4">
    <location>
        <position position="1"/>
    </location>
</feature>
<evidence type="ECO:0000256" key="3">
    <source>
        <dbReference type="SAM" id="MobiDB-lite"/>
    </source>
</evidence>
<sequence length="77" mass="8801">RSNSLDQDTIQKLEKRLSQRPEKTNLVDRNILKDDKGIAPSLVAAREKLQRSQLEDKLALALQQRPKPEEVVKEGIL</sequence>
<dbReference type="SMART" id="SM00707">
    <property type="entry name" value="RPEL"/>
    <property type="match status" value="2"/>
</dbReference>
<dbReference type="PROSITE" id="PS51073">
    <property type="entry name" value="RPEL"/>
    <property type="match status" value="1"/>
</dbReference>
<evidence type="ECO:0000256" key="1">
    <source>
        <dbReference type="ARBA" id="ARBA00022737"/>
    </source>
</evidence>
<evidence type="ECO:0000313" key="4">
    <source>
        <dbReference type="EMBL" id="KAJ4468200.1"/>
    </source>
</evidence>
<feature type="repeat" description="RPEL" evidence="2">
    <location>
        <begin position="11"/>
        <end position="36"/>
    </location>
</feature>
<evidence type="ECO:0000256" key="2">
    <source>
        <dbReference type="PROSITE-ProRule" id="PRU00401"/>
    </source>
</evidence>
<organism evidence="4 5">
    <name type="scientific">Lentinula aciculospora</name>
    <dbReference type="NCBI Taxonomy" id="153920"/>
    <lineage>
        <taxon>Eukaryota</taxon>
        <taxon>Fungi</taxon>
        <taxon>Dikarya</taxon>
        <taxon>Basidiomycota</taxon>
        <taxon>Agaricomycotina</taxon>
        <taxon>Agaricomycetes</taxon>
        <taxon>Agaricomycetidae</taxon>
        <taxon>Agaricales</taxon>
        <taxon>Marasmiineae</taxon>
        <taxon>Omphalotaceae</taxon>
        <taxon>Lentinula</taxon>
    </lineage>
</organism>
<feature type="compositionally biased region" description="Basic and acidic residues" evidence="3">
    <location>
        <begin position="9"/>
        <end position="21"/>
    </location>
</feature>
<dbReference type="Pfam" id="PF02755">
    <property type="entry name" value="RPEL"/>
    <property type="match status" value="2"/>
</dbReference>
<dbReference type="AlphaFoldDB" id="A0A9W8ZWT7"/>
<dbReference type="InterPro" id="IPR004018">
    <property type="entry name" value="RPEL_repeat"/>
</dbReference>
<evidence type="ECO:0000313" key="5">
    <source>
        <dbReference type="Proteomes" id="UP001150266"/>
    </source>
</evidence>
<dbReference type="Proteomes" id="UP001150266">
    <property type="component" value="Unassembled WGS sequence"/>
</dbReference>
<dbReference type="OrthoDB" id="197676at2759"/>
<feature type="region of interest" description="Disordered" evidence="3">
    <location>
        <begin position="1"/>
        <end position="21"/>
    </location>
</feature>
<keyword evidence="5" id="KW-1185">Reference proteome</keyword>
<dbReference type="Gene3D" id="6.10.150.10">
    <property type="match status" value="1"/>
</dbReference>
<gene>
    <name evidence="4" type="ORF">J3R30DRAFT_3228766</name>
</gene>
<evidence type="ECO:0008006" key="6">
    <source>
        <dbReference type="Google" id="ProtNLM"/>
    </source>
</evidence>
<proteinExistence type="predicted"/>
<accession>A0A9W8ZWT7</accession>
<keyword evidence="1" id="KW-0677">Repeat</keyword>
<dbReference type="EMBL" id="JAOTPV010000037">
    <property type="protein sequence ID" value="KAJ4468200.1"/>
    <property type="molecule type" value="Genomic_DNA"/>
</dbReference>
<protein>
    <recommendedName>
        <fullName evidence="6">RPEL repeat protein</fullName>
    </recommendedName>
</protein>
<name>A0A9W8ZWT7_9AGAR</name>